<feature type="transmembrane region" description="Helical" evidence="1">
    <location>
        <begin position="21"/>
        <end position="39"/>
    </location>
</feature>
<organism evidence="2 3">
    <name type="scientific">Rubroshorea leprosula</name>
    <dbReference type="NCBI Taxonomy" id="152421"/>
    <lineage>
        <taxon>Eukaryota</taxon>
        <taxon>Viridiplantae</taxon>
        <taxon>Streptophyta</taxon>
        <taxon>Embryophyta</taxon>
        <taxon>Tracheophyta</taxon>
        <taxon>Spermatophyta</taxon>
        <taxon>Magnoliopsida</taxon>
        <taxon>eudicotyledons</taxon>
        <taxon>Gunneridae</taxon>
        <taxon>Pentapetalae</taxon>
        <taxon>rosids</taxon>
        <taxon>malvids</taxon>
        <taxon>Malvales</taxon>
        <taxon>Dipterocarpaceae</taxon>
        <taxon>Rubroshorea</taxon>
    </lineage>
</organism>
<gene>
    <name evidence="2" type="ORF">SLEP1_g12736</name>
</gene>
<dbReference type="Proteomes" id="UP001054252">
    <property type="component" value="Unassembled WGS sequence"/>
</dbReference>
<sequence length="41" mass="4695">MRTRANDPNKVKDLMDSIREVGLQVPVSTLIIVTYLYLISM</sequence>
<keyword evidence="3" id="KW-1185">Reference proteome</keyword>
<evidence type="ECO:0000313" key="3">
    <source>
        <dbReference type="Proteomes" id="UP001054252"/>
    </source>
</evidence>
<name>A0AAV5IPU9_9ROSI</name>
<reference evidence="2 3" key="1">
    <citation type="journal article" date="2021" name="Commun. Biol.">
        <title>The genome of Shorea leprosula (Dipterocarpaceae) highlights the ecological relevance of drought in aseasonal tropical rainforests.</title>
        <authorList>
            <person name="Ng K.K.S."/>
            <person name="Kobayashi M.J."/>
            <person name="Fawcett J.A."/>
            <person name="Hatakeyama M."/>
            <person name="Paape T."/>
            <person name="Ng C.H."/>
            <person name="Ang C.C."/>
            <person name="Tnah L.H."/>
            <person name="Lee C.T."/>
            <person name="Nishiyama T."/>
            <person name="Sese J."/>
            <person name="O'Brien M.J."/>
            <person name="Copetti D."/>
            <person name="Mohd Noor M.I."/>
            <person name="Ong R.C."/>
            <person name="Putra M."/>
            <person name="Sireger I.Z."/>
            <person name="Indrioko S."/>
            <person name="Kosugi Y."/>
            <person name="Izuno A."/>
            <person name="Isagi Y."/>
            <person name="Lee S.L."/>
            <person name="Shimizu K.K."/>
        </authorList>
    </citation>
    <scope>NUCLEOTIDE SEQUENCE [LARGE SCALE GENOMIC DNA]</scope>
    <source>
        <strain evidence="2">214</strain>
    </source>
</reference>
<keyword evidence="1" id="KW-1133">Transmembrane helix</keyword>
<dbReference type="AlphaFoldDB" id="A0AAV5IPU9"/>
<evidence type="ECO:0000256" key="1">
    <source>
        <dbReference type="SAM" id="Phobius"/>
    </source>
</evidence>
<dbReference type="InterPro" id="IPR036086">
    <property type="entry name" value="ParB/Sulfiredoxin_sf"/>
</dbReference>
<keyword evidence="1" id="KW-0812">Transmembrane</keyword>
<dbReference type="SUPFAM" id="SSF110849">
    <property type="entry name" value="ParB/Sulfiredoxin"/>
    <property type="match status" value="1"/>
</dbReference>
<proteinExistence type="predicted"/>
<dbReference type="EMBL" id="BPVZ01000015">
    <property type="protein sequence ID" value="GKU99962.1"/>
    <property type="molecule type" value="Genomic_DNA"/>
</dbReference>
<protein>
    <submittedName>
        <fullName evidence="2">Uncharacterized protein</fullName>
    </submittedName>
</protein>
<keyword evidence="1" id="KW-0472">Membrane</keyword>
<accession>A0AAV5IPU9</accession>
<comment type="caution">
    <text evidence="2">The sequence shown here is derived from an EMBL/GenBank/DDBJ whole genome shotgun (WGS) entry which is preliminary data.</text>
</comment>
<evidence type="ECO:0000313" key="2">
    <source>
        <dbReference type="EMBL" id="GKU99962.1"/>
    </source>
</evidence>